<dbReference type="InterPro" id="IPR058647">
    <property type="entry name" value="BSH_CzcB-like"/>
</dbReference>
<dbReference type="InterPro" id="IPR058792">
    <property type="entry name" value="Beta-barrel_RND_2"/>
</dbReference>
<feature type="signal peptide" evidence="3">
    <location>
        <begin position="1"/>
        <end position="44"/>
    </location>
</feature>
<dbReference type="FunFam" id="2.40.420.20:FF:000007">
    <property type="entry name" value="HAE1 family efflux pump MFP component"/>
    <property type="match status" value="1"/>
</dbReference>
<keyword evidence="3" id="KW-0732">Signal</keyword>
<evidence type="ECO:0000259" key="4">
    <source>
        <dbReference type="Pfam" id="PF25954"/>
    </source>
</evidence>
<evidence type="ECO:0000259" key="6">
    <source>
        <dbReference type="Pfam" id="PF25989"/>
    </source>
</evidence>
<dbReference type="GO" id="GO:0015562">
    <property type="term" value="F:efflux transmembrane transporter activity"/>
    <property type="evidence" value="ECO:0007669"/>
    <property type="project" value="TreeGrafter"/>
</dbReference>
<sequence length="382" mass="41610">MTLLPVLLATLSKVFTLKTNTMKNKTIIGLLALSILSASPATFAKRNAGSQAISVVTEPVAIHQVSQSLSLVGKLEADQSVIIASEVNGIVDEIKVTANQKVEKGQPLVLLNDDKALAAVAEAKAYTRDQKRILAEFERLVDRNAITKTEIDAQKAAVEIGNARLDAANANLNDLYIEAPFKGTVGLIDFSRGKLVSVGTELLTLDDLSTMQLDLQVPEHYLPMLEKGMEVTARTSAWGTRIFTGKVVAIDTRVNQETLNLRVRIHFENEENRLKPGMLAQARMEFPPIEAPIIPVQALEYSGTKRFVYVIDENNKAHRTEVFLGARVGNQVVIEKGLEIGQRIVVQGIVNMRDGVSVQEVSSEPTAGRSMDKSAGNDKEAS</sequence>
<evidence type="ECO:0000256" key="2">
    <source>
        <dbReference type="SAM" id="MobiDB-lite"/>
    </source>
</evidence>
<evidence type="ECO:0000256" key="1">
    <source>
        <dbReference type="ARBA" id="ARBA00009477"/>
    </source>
</evidence>
<feature type="compositionally biased region" description="Basic and acidic residues" evidence="2">
    <location>
        <begin position="370"/>
        <end position="382"/>
    </location>
</feature>
<dbReference type="FunFam" id="2.40.30.170:FF:000010">
    <property type="entry name" value="Efflux RND transporter periplasmic adaptor subunit"/>
    <property type="match status" value="1"/>
</dbReference>
<dbReference type="InterPro" id="IPR058637">
    <property type="entry name" value="YknX-like_C"/>
</dbReference>
<dbReference type="AlphaFoldDB" id="A0A240EHY3"/>
<feature type="domain" description="CusB-like beta-barrel" evidence="4">
    <location>
        <begin position="213"/>
        <end position="284"/>
    </location>
</feature>
<reference evidence="8" key="1">
    <citation type="submission" date="2016-06" db="EMBL/GenBank/DDBJ databases">
        <authorList>
            <person name="Rodrigo-Torres L."/>
            <person name="Arahal R.D."/>
            <person name="Lucena T."/>
        </authorList>
    </citation>
    <scope>NUCLEOTIDE SEQUENCE [LARGE SCALE GENOMIC DNA]</scope>
    <source>
        <strain evidence="8">CECT8203</strain>
    </source>
</reference>
<dbReference type="Pfam" id="PF25989">
    <property type="entry name" value="YknX_C"/>
    <property type="match status" value="1"/>
</dbReference>
<dbReference type="InterPro" id="IPR006143">
    <property type="entry name" value="RND_pump_MFP"/>
</dbReference>
<evidence type="ECO:0000313" key="8">
    <source>
        <dbReference type="Proteomes" id="UP000219336"/>
    </source>
</evidence>
<dbReference type="Gene3D" id="1.10.287.470">
    <property type="entry name" value="Helix hairpin bin"/>
    <property type="match status" value="1"/>
</dbReference>
<dbReference type="SUPFAM" id="SSF111369">
    <property type="entry name" value="HlyD-like secretion proteins"/>
    <property type="match status" value="1"/>
</dbReference>
<organism evidence="7 8">
    <name type="scientific">Vibrio thalassae</name>
    <dbReference type="NCBI Taxonomy" id="1243014"/>
    <lineage>
        <taxon>Bacteria</taxon>
        <taxon>Pseudomonadati</taxon>
        <taxon>Pseudomonadota</taxon>
        <taxon>Gammaproteobacteria</taxon>
        <taxon>Vibrionales</taxon>
        <taxon>Vibrionaceae</taxon>
        <taxon>Vibrio</taxon>
    </lineage>
</organism>
<dbReference type="EMBL" id="OANU01000010">
    <property type="protein sequence ID" value="SNX47585.1"/>
    <property type="molecule type" value="Genomic_DNA"/>
</dbReference>
<dbReference type="Gene3D" id="2.40.420.20">
    <property type="match status" value="1"/>
</dbReference>
<feature type="chain" id="PRO_5012082841" evidence="3">
    <location>
        <begin position="45"/>
        <end position="382"/>
    </location>
</feature>
<dbReference type="PANTHER" id="PTHR30469:SF13">
    <property type="entry name" value="HAE1 FAMILY EFFLUX PUMP MFP COMPONENT"/>
    <property type="match status" value="1"/>
</dbReference>
<evidence type="ECO:0000256" key="3">
    <source>
        <dbReference type="SAM" id="SignalP"/>
    </source>
</evidence>
<dbReference type="Proteomes" id="UP000219336">
    <property type="component" value="Unassembled WGS sequence"/>
</dbReference>
<feature type="region of interest" description="Disordered" evidence="2">
    <location>
        <begin position="359"/>
        <end position="382"/>
    </location>
</feature>
<feature type="domain" description="CzcB-like barrel-sandwich hybrid" evidence="5">
    <location>
        <begin position="81"/>
        <end position="207"/>
    </location>
</feature>
<protein>
    <submittedName>
        <fullName evidence="7">Multidrug resistance protein MdtA</fullName>
    </submittedName>
</protein>
<evidence type="ECO:0000313" key="7">
    <source>
        <dbReference type="EMBL" id="SNX47585.1"/>
    </source>
</evidence>
<gene>
    <name evidence="7" type="primary">mdtA_2</name>
    <name evidence="7" type="ORF">VTH8203_01200</name>
</gene>
<dbReference type="PANTHER" id="PTHR30469">
    <property type="entry name" value="MULTIDRUG RESISTANCE PROTEIN MDTA"/>
    <property type="match status" value="1"/>
</dbReference>
<comment type="similarity">
    <text evidence="1">Belongs to the membrane fusion protein (MFP) (TC 8.A.1) family.</text>
</comment>
<evidence type="ECO:0000259" key="5">
    <source>
        <dbReference type="Pfam" id="PF25973"/>
    </source>
</evidence>
<keyword evidence="8" id="KW-1185">Reference proteome</keyword>
<dbReference type="Pfam" id="PF25973">
    <property type="entry name" value="BSH_CzcB"/>
    <property type="match status" value="1"/>
</dbReference>
<dbReference type="Gene3D" id="2.40.50.100">
    <property type="match status" value="1"/>
</dbReference>
<name>A0A240EHY3_9VIBR</name>
<dbReference type="Gene3D" id="2.40.30.170">
    <property type="match status" value="1"/>
</dbReference>
<proteinExistence type="inferred from homology"/>
<dbReference type="NCBIfam" id="TIGR01730">
    <property type="entry name" value="RND_mfp"/>
    <property type="match status" value="1"/>
</dbReference>
<dbReference type="GO" id="GO:1990281">
    <property type="term" value="C:efflux pump complex"/>
    <property type="evidence" value="ECO:0007669"/>
    <property type="project" value="TreeGrafter"/>
</dbReference>
<dbReference type="Pfam" id="PF25954">
    <property type="entry name" value="Beta-barrel_RND_2"/>
    <property type="match status" value="1"/>
</dbReference>
<accession>A0A240EHY3</accession>
<feature type="domain" description="YknX-like C-terminal permuted SH3-like" evidence="6">
    <location>
        <begin position="294"/>
        <end position="359"/>
    </location>
</feature>